<evidence type="ECO:0000313" key="2">
    <source>
        <dbReference type="EMBL" id="ABM07218.1"/>
    </source>
</evidence>
<dbReference type="HOGENOM" id="CLU_762168_0_0_11"/>
<protein>
    <submittedName>
        <fullName evidence="2">Uncharacterized protein</fullName>
    </submittedName>
</protein>
<feature type="region of interest" description="Disordered" evidence="1">
    <location>
        <begin position="295"/>
        <end position="351"/>
    </location>
</feature>
<name>A1RAK3_PAEAT</name>
<gene>
    <name evidence="2" type="ordered locus">AAur_3572</name>
</gene>
<proteinExistence type="predicted"/>
<dbReference type="EMBL" id="CP000474">
    <property type="protein sequence ID" value="ABM07218.1"/>
    <property type="molecule type" value="Genomic_DNA"/>
</dbReference>
<dbReference type="eggNOG" id="COG5520">
    <property type="taxonomic scope" value="Bacteria"/>
</dbReference>
<evidence type="ECO:0000256" key="1">
    <source>
        <dbReference type="SAM" id="MobiDB-lite"/>
    </source>
</evidence>
<dbReference type="Proteomes" id="UP000000637">
    <property type="component" value="Chromosome"/>
</dbReference>
<sequence>MDPPYSAASARKCTCIHLYTQTGGPHKGLHLRALLIDHDRACSSALWSLQEAHSVALPGLFESRSLNRSPALGDSTSGWNRSNITNGLGIAGRMVNDLRELEPDAWVFWQPVEDTYKQEKADKGWGSIYVDFDCNYEGRVPLSHPTPLSRSLSHSSQKSERASRYKGWEVREGWHAKGDRLINRSPSHLSSARPRASLAAAQFAELGAGFLEGRRKLAHLCFVRFFLGLLVQVLKDGCNYRLHLGGRHRFDGPDGVGCAVRGRLARVLRNTGCGDANAVTGFRGGQLLLRGTGGCRGNKPGSDQDSGEFLHGSLSGRRPFDCNQSRGPATHRRPRSSPVSSPVGHKTTPTRRCRSLLTVTAGK</sequence>
<reference evidence="2 3" key="1">
    <citation type="journal article" date="2006" name="PLoS Genet.">
        <title>Secrets of soil survival revealed by the genome sequence of Arthrobacter aurescens TC1.</title>
        <authorList>
            <person name="Mongodin E.F."/>
            <person name="Shapir N."/>
            <person name="Daugherty S.C."/>
            <person name="DeBoy R.T."/>
            <person name="Emerson J.B."/>
            <person name="Shvartzbeyn A."/>
            <person name="Radune D."/>
            <person name="Vamathevan J."/>
            <person name="Riggs F."/>
            <person name="Grinberg V."/>
            <person name="Khouri H."/>
            <person name="Wackett L.P."/>
            <person name="Nelson K.E."/>
            <person name="Sadowsky M.J."/>
        </authorList>
    </citation>
    <scope>NUCLEOTIDE SEQUENCE [LARGE SCALE GENOMIC DNA]</scope>
    <source>
        <strain evidence="2 3">TC1</strain>
    </source>
</reference>
<dbReference type="KEGG" id="aau:AAur_3572"/>
<evidence type="ECO:0000313" key="3">
    <source>
        <dbReference type="Proteomes" id="UP000000637"/>
    </source>
</evidence>
<accession>A1RAK3</accession>
<dbReference type="AlphaFoldDB" id="A1RAK3"/>
<keyword evidence="3" id="KW-1185">Reference proteome</keyword>
<organism evidence="2 3">
    <name type="scientific">Paenarthrobacter aurescens (strain TC1)</name>
    <dbReference type="NCBI Taxonomy" id="290340"/>
    <lineage>
        <taxon>Bacteria</taxon>
        <taxon>Bacillati</taxon>
        <taxon>Actinomycetota</taxon>
        <taxon>Actinomycetes</taxon>
        <taxon>Micrococcales</taxon>
        <taxon>Micrococcaceae</taxon>
        <taxon>Paenarthrobacter</taxon>
    </lineage>
</organism>
<dbReference type="STRING" id="290340.AAur_3572"/>